<evidence type="ECO:0000313" key="2">
    <source>
        <dbReference type="EMBL" id="KPQ33323.1"/>
    </source>
</evidence>
<sequence>MSSANRMSLKRFWMEVQDWVIVTAVVLLMVRECILVSLHLGQFFHLAGIAAASLFIGTGCYMFSQVGQRLHRWQKILAFSAIGAAIFSVIGNAGSANAQFLQNAEDFFVEGANTFNLGASVTLLVTLIFWIIRGAFVIGVAIALLPAIQAAREGDEWRSLAKTPMLVVGIVLAGATSVDFLVGAGGGGAGAP</sequence>
<dbReference type="Proteomes" id="UP000050465">
    <property type="component" value="Unassembled WGS sequence"/>
</dbReference>
<feature type="transmembrane region" description="Helical" evidence="1">
    <location>
        <begin position="76"/>
        <end position="101"/>
    </location>
</feature>
<keyword evidence="1" id="KW-0812">Transmembrane</keyword>
<feature type="transmembrane region" description="Helical" evidence="1">
    <location>
        <begin position="166"/>
        <end position="189"/>
    </location>
</feature>
<reference evidence="2 3" key="1">
    <citation type="submission" date="2015-09" db="EMBL/GenBank/DDBJ databases">
        <title>Identification and resolution of microdiversity through metagenomic sequencing of parallel consortia.</title>
        <authorList>
            <person name="Nelson W.C."/>
            <person name="Romine M.F."/>
            <person name="Lindemann S.R."/>
        </authorList>
    </citation>
    <scope>NUCLEOTIDE SEQUENCE [LARGE SCALE GENOMIC DNA]</scope>
    <source>
        <strain evidence="2">Ana</strain>
    </source>
</reference>
<organism evidence="2 3">
    <name type="scientific">Phormidesmis priestleyi Ana</name>
    <dbReference type="NCBI Taxonomy" id="1666911"/>
    <lineage>
        <taxon>Bacteria</taxon>
        <taxon>Bacillati</taxon>
        <taxon>Cyanobacteriota</taxon>
        <taxon>Cyanophyceae</taxon>
        <taxon>Leptolyngbyales</taxon>
        <taxon>Leptolyngbyaceae</taxon>
        <taxon>Phormidesmis</taxon>
    </lineage>
</organism>
<keyword evidence="1" id="KW-1133">Transmembrane helix</keyword>
<feature type="transmembrane region" description="Helical" evidence="1">
    <location>
        <begin position="43"/>
        <end position="64"/>
    </location>
</feature>
<name>A0A0P7YRW5_9CYAN</name>
<evidence type="ECO:0000313" key="3">
    <source>
        <dbReference type="Proteomes" id="UP000050465"/>
    </source>
</evidence>
<dbReference type="EMBL" id="LJZR01000034">
    <property type="protein sequence ID" value="KPQ33323.1"/>
    <property type="molecule type" value="Genomic_DNA"/>
</dbReference>
<keyword evidence="1" id="KW-0472">Membrane</keyword>
<feature type="transmembrane region" description="Helical" evidence="1">
    <location>
        <begin position="121"/>
        <end position="145"/>
    </location>
</feature>
<proteinExistence type="predicted"/>
<accession>A0A0P7YRW5</accession>
<gene>
    <name evidence="2" type="ORF">HLUCCA11_19000</name>
</gene>
<comment type="caution">
    <text evidence="2">The sequence shown here is derived from an EMBL/GenBank/DDBJ whole genome shotgun (WGS) entry which is preliminary data.</text>
</comment>
<dbReference type="STRING" id="1666911.HLUCCA11_19000"/>
<evidence type="ECO:0000256" key="1">
    <source>
        <dbReference type="SAM" id="Phobius"/>
    </source>
</evidence>
<dbReference type="AlphaFoldDB" id="A0A0P7YRW5"/>
<feature type="transmembrane region" description="Helical" evidence="1">
    <location>
        <begin position="12"/>
        <end position="31"/>
    </location>
</feature>
<protein>
    <submittedName>
        <fullName evidence="2">Uncharacterized protein</fullName>
    </submittedName>
</protein>